<proteinExistence type="predicted"/>
<keyword evidence="3" id="KW-1185">Reference proteome</keyword>
<dbReference type="AlphaFoldDB" id="A0AAV9ZH36"/>
<comment type="caution">
    <text evidence="2">The sequence shown here is derived from an EMBL/GenBank/DDBJ whole genome shotgun (WGS) entry which is preliminary data.</text>
</comment>
<reference evidence="2 3" key="1">
    <citation type="journal article" date="2024" name="J Genomics">
        <title>Draft genome sequencing and assembly of Favolaschia claudopus CIRM-BRFM 2984 isolated from oak limbs.</title>
        <authorList>
            <person name="Navarro D."/>
            <person name="Drula E."/>
            <person name="Chaduli D."/>
            <person name="Cazenave R."/>
            <person name="Ahrendt S."/>
            <person name="Wang J."/>
            <person name="Lipzen A."/>
            <person name="Daum C."/>
            <person name="Barry K."/>
            <person name="Grigoriev I.V."/>
            <person name="Favel A."/>
            <person name="Rosso M.N."/>
            <person name="Martin F."/>
        </authorList>
    </citation>
    <scope>NUCLEOTIDE SEQUENCE [LARGE SCALE GENOMIC DNA]</scope>
    <source>
        <strain evidence="2 3">CIRM-BRFM 2984</strain>
    </source>
</reference>
<protein>
    <recommendedName>
        <fullName evidence="1">DUF6589 domain-containing protein</fullName>
    </recommendedName>
</protein>
<dbReference type="Proteomes" id="UP001362999">
    <property type="component" value="Unassembled WGS sequence"/>
</dbReference>
<dbReference type="EMBL" id="JAWWNJ010000149">
    <property type="protein sequence ID" value="KAK6981623.1"/>
    <property type="molecule type" value="Genomic_DNA"/>
</dbReference>
<dbReference type="Pfam" id="PF20231">
    <property type="entry name" value="DUF6589"/>
    <property type="match status" value="1"/>
</dbReference>
<gene>
    <name evidence="2" type="ORF">R3P38DRAFT_2664129</name>
</gene>
<name>A0AAV9ZH36_9AGAR</name>
<evidence type="ECO:0000259" key="1">
    <source>
        <dbReference type="Pfam" id="PF20231"/>
    </source>
</evidence>
<organism evidence="2 3">
    <name type="scientific">Favolaschia claudopus</name>
    <dbReference type="NCBI Taxonomy" id="2862362"/>
    <lineage>
        <taxon>Eukaryota</taxon>
        <taxon>Fungi</taxon>
        <taxon>Dikarya</taxon>
        <taxon>Basidiomycota</taxon>
        <taxon>Agaricomycotina</taxon>
        <taxon>Agaricomycetes</taxon>
        <taxon>Agaricomycetidae</taxon>
        <taxon>Agaricales</taxon>
        <taxon>Marasmiineae</taxon>
        <taxon>Mycenaceae</taxon>
        <taxon>Favolaschia</taxon>
    </lineage>
</organism>
<feature type="domain" description="DUF6589" evidence="1">
    <location>
        <begin position="326"/>
        <end position="727"/>
    </location>
</feature>
<accession>A0AAV9ZH36</accession>
<dbReference type="InterPro" id="IPR046496">
    <property type="entry name" value="DUF6589"/>
</dbReference>
<sequence>MDGDLEFLYIEEPPIEPDYTHNNLTNEADFPELPDADPPQIPQPFYSTNTRNLRSCVSDKTVQYARSSLMNSEELPRMLERWDSPPRRSGGQRPAGARKILLDFAFRCISDVVDTEMKVSAPMFLSPPDKLSETHLTDLDFGEFKNQLKESMPIFWHILRRAAYTAEQETRNKHKNPDMTVLHLISQMQYSRSNRRGRIAKLWSIYLKACGLSARAFDALHALGILMSHKWTAEALETLSDRAMDLVQQLIHLFPFAISHDNMNVPLRVFSQRLHNQSHFISGCAYTVWILPRHAALPANTSQMLQSFRAENCLQVFDFSEVLYGSLEAEDRMEAWDIDHVLHLLLDCPEFLDYPHRTDAQFHHPPPVDQLPGGPENIIQGFVLKTSTFEEASYDGTLNVIDDTFRQLLLNSPDEQKVTGTQRVIAWMGDQLTVERLRGLWKYRHEDHNAFDRLDYMIPVFGWFHLVMAFANSIHKQYLGDSSATGGLRQAFDLLNRKGLITQSTKGPFWHNLDEALHHISEAHFRACWLDVGKIKTVADLKSKSPSELRHLAGEIIRKYASREALNNMEEMDSHDRDGVFQQWTMFNMDVLPYLQLRKAIKAGDIGRIEDLLPTLLFRFAGSGSSKYTIEILELLQGLHREWPPVVRDYIKRFCWLMTRNGEFDGWLPYDLAQEENICDIKVNYRSQGPGATMEYMGKISPAIPALRKIQRHMEKQFGTNSRGARHGVPDKEKDVSMLTANYVASKLHTFVAGVELRTARSPDFLTEGADTLERLNTINDWFKRRTHARATGEDWSEEERQDILLQPLLA</sequence>
<evidence type="ECO:0000313" key="3">
    <source>
        <dbReference type="Proteomes" id="UP001362999"/>
    </source>
</evidence>
<evidence type="ECO:0000313" key="2">
    <source>
        <dbReference type="EMBL" id="KAK6981623.1"/>
    </source>
</evidence>